<gene>
    <name evidence="8" type="primary">pso2</name>
    <name evidence="8" type="ORF">Q9L58_001651</name>
</gene>
<dbReference type="Pfam" id="PF12706">
    <property type="entry name" value="Lactamase_B_2"/>
    <property type="match status" value="1"/>
</dbReference>
<reference evidence="8 9" key="1">
    <citation type="submission" date="2024-02" db="EMBL/GenBank/DDBJ databases">
        <title>Discinaceae phylogenomics.</title>
        <authorList>
            <person name="Dirks A.C."/>
            <person name="James T.Y."/>
        </authorList>
    </citation>
    <scope>NUCLEOTIDE SEQUENCE [LARGE SCALE GENOMIC DNA]</scope>
    <source>
        <strain evidence="8 9">ACD0624</strain>
    </source>
</reference>
<dbReference type="Gene3D" id="3.60.15.10">
    <property type="entry name" value="Ribonuclease Z/Hydroxyacylglutathione hydrolase-like"/>
    <property type="match status" value="1"/>
</dbReference>
<keyword evidence="5" id="KW-0539">Nucleus</keyword>
<dbReference type="InterPro" id="IPR011084">
    <property type="entry name" value="DRMBL"/>
</dbReference>
<feature type="region of interest" description="Disordered" evidence="6">
    <location>
        <begin position="1"/>
        <end position="178"/>
    </location>
</feature>
<feature type="compositionally biased region" description="Basic and acidic residues" evidence="6">
    <location>
        <begin position="291"/>
        <end position="333"/>
    </location>
</feature>
<organism evidence="8 9">
    <name type="scientific">Discina gigas</name>
    <dbReference type="NCBI Taxonomy" id="1032678"/>
    <lineage>
        <taxon>Eukaryota</taxon>
        <taxon>Fungi</taxon>
        <taxon>Dikarya</taxon>
        <taxon>Ascomycota</taxon>
        <taxon>Pezizomycotina</taxon>
        <taxon>Pezizomycetes</taxon>
        <taxon>Pezizales</taxon>
        <taxon>Discinaceae</taxon>
        <taxon>Discina</taxon>
    </lineage>
</organism>
<feature type="compositionally biased region" description="Acidic residues" evidence="6">
    <location>
        <begin position="108"/>
        <end position="121"/>
    </location>
</feature>
<dbReference type="Pfam" id="PF07522">
    <property type="entry name" value="DRMBL"/>
    <property type="match status" value="1"/>
</dbReference>
<evidence type="ECO:0000256" key="5">
    <source>
        <dbReference type="ARBA" id="ARBA00023242"/>
    </source>
</evidence>
<comment type="caution">
    <text evidence="8">The sequence shown here is derived from an EMBL/GenBank/DDBJ whole genome shotgun (WGS) entry which is preliminary data.</text>
</comment>
<evidence type="ECO:0000259" key="7">
    <source>
        <dbReference type="SMART" id="SM00849"/>
    </source>
</evidence>
<keyword evidence="9" id="KW-1185">Reference proteome</keyword>
<evidence type="ECO:0000256" key="4">
    <source>
        <dbReference type="ARBA" id="ARBA00023204"/>
    </source>
</evidence>
<feature type="domain" description="Metallo-beta-lactamase" evidence="7">
    <location>
        <begin position="531"/>
        <end position="692"/>
    </location>
</feature>
<feature type="compositionally biased region" description="Polar residues" evidence="6">
    <location>
        <begin position="50"/>
        <end position="60"/>
    </location>
</feature>
<dbReference type="Gene3D" id="3.40.50.12650">
    <property type="match status" value="1"/>
</dbReference>
<evidence type="ECO:0000313" key="9">
    <source>
        <dbReference type="Proteomes" id="UP001447188"/>
    </source>
</evidence>
<feature type="region of interest" description="Disordered" evidence="6">
    <location>
        <begin position="710"/>
        <end position="730"/>
    </location>
</feature>
<comment type="subcellular location">
    <subcellularLocation>
        <location evidence="1">Nucleus</location>
    </subcellularLocation>
</comment>
<evidence type="ECO:0000256" key="6">
    <source>
        <dbReference type="SAM" id="MobiDB-lite"/>
    </source>
</evidence>
<dbReference type="InterPro" id="IPR001279">
    <property type="entry name" value="Metallo-B-lactamas"/>
</dbReference>
<dbReference type="InterPro" id="IPR036866">
    <property type="entry name" value="RibonucZ/Hydroxyglut_hydro"/>
</dbReference>
<protein>
    <submittedName>
        <fullName evidence="8">DNA cross-link repair protein PSO2/SNM1</fullName>
    </submittedName>
</protein>
<feature type="region of interest" description="Disordered" evidence="6">
    <location>
        <begin position="276"/>
        <end position="355"/>
    </location>
</feature>
<evidence type="ECO:0000256" key="3">
    <source>
        <dbReference type="ARBA" id="ARBA00022763"/>
    </source>
</evidence>
<dbReference type="CDD" id="cd16273">
    <property type="entry name" value="SNM1A-1C-like_MBL-fold"/>
    <property type="match status" value="1"/>
</dbReference>
<feature type="compositionally biased region" description="Acidic residues" evidence="6">
    <location>
        <begin position="163"/>
        <end position="176"/>
    </location>
</feature>
<dbReference type="PANTHER" id="PTHR23240:SF6">
    <property type="entry name" value="DNA CROSS-LINK REPAIR 1A PROTEIN"/>
    <property type="match status" value="1"/>
</dbReference>
<evidence type="ECO:0000256" key="2">
    <source>
        <dbReference type="ARBA" id="ARBA00010304"/>
    </source>
</evidence>
<accession>A0ABR3GTZ6</accession>
<evidence type="ECO:0000256" key="1">
    <source>
        <dbReference type="ARBA" id="ARBA00004123"/>
    </source>
</evidence>
<dbReference type="Proteomes" id="UP001447188">
    <property type="component" value="Unassembled WGS sequence"/>
</dbReference>
<sequence length="948" mass="104380">MFRKHTSSSSNVGHPRPPPLGSSPPSAKKQKHSHSTSTPKQTLLKPYAPFTSSGKNSPFASSGKKSSKKNTSILSFFKPVANEKGGAGELKGTQSDELFSRHGGYDLDVSDPGEDEDEEAQDGGGWATGKIINGELQLAKSDGGREDELFSSPIRRSSRPDEVEMANEDDDDDGDDVDMKSEVDEIESTAPLTDPVTPLRKPLKFNLASLNLDSSRSILFSKGGATPSLLKKLKKVQTRHSSSSAEEAGFHDMDDEELGISVEDRLNRDIGEFVVAKGPAEGARSTRKTKRDHDEAFKRDSTESLSDIVKERGGRAKEERRVSGEGRRIKDEASALSLKTGETPADLSPESKPQIKKAGSAFGDNDFEDIDDYPDEEIGFEEQENCSFDPSARAIEAGYEGFDGDFGAFEDPRQFLDMEGIEDCTPQATNDVKCPICTARIGTLSEKDANDHVNKCLDKPISIPTPPPKKSLVGSKTSRYFGGASVVSPVSSASKPSAFTRLMTQNAESAAWASATALEASSRGKKAAMRTCPFYKILFDGTITVDAFRYGAVPGCKAYFLSHFHSDHYIGLTSKWTHGPIWCSRATANLVRMQLGVDPMWVKELPWEEWTTFDVDGVRVRGLDANHCPGSMLFLFENARQRVLHCGDFRACPEHLAHPLLAPGKDGVRGQRIDTVYLDTTYLNPKYAFPSQKSVIDVCSALCAETQNEANQSPVKNKQPKSGVSSFLTTAPSAPEKKGRLLVVVGTYSIGKERVCLGIAKALDSKIFAPPNKMKICVCLEDPELNARLTSNPRDAQVHMTPLMEIRPETLQEYLNTFKPDFDRIVGFRPSGWNYKPPNSRFTESPAVTTVLHSISWRSEYTADELVPQRGSTRESRCFNVPYSEHSSFRELTMFCCGLNIGKVIPTVNIGKANIRDKMKIWFERWEAEKKKNGLFRVNEGDGKGGRW</sequence>
<keyword evidence="4" id="KW-0234">DNA repair</keyword>
<evidence type="ECO:0000313" key="8">
    <source>
        <dbReference type="EMBL" id="KAL0639192.1"/>
    </source>
</evidence>
<keyword evidence="3" id="KW-0227">DNA damage</keyword>
<feature type="region of interest" description="Disordered" evidence="6">
    <location>
        <begin position="237"/>
        <end position="256"/>
    </location>
</feature>
<name>A0ABR3GTZ6_9PEZI</name>
<dbReference type="SUPFAM" id="SSF56281">
    <property type="entry name" value="Metallo-hydrolase/oxidoreductase"/>
    <property type="match status" value="1"/>
</dbReference>
<proteinExistence type="inferred from homology"/>
<dbReference type="EMBL" id="JBBBZM010000013">
    <property type="protein sequence ID" value="KAL0639192.1"/>
    <property type="molecule type" value="Genomic_DNA"/>
</dbReference>
<comment type="similarity">
    <text evidence="2">Belongs to the DNA repair metallo-beta-lactamase (DRMBL) family.</text>
</comment>
<dbReference type="PANTHER" id="PTHR23240">
    <property type="entry name" value="DNA CROSS-LINK REPAIR PROTEIN PSO2/SNM1-RELATED"/>
    <property type="match status" value="1"/>
</dbReference>
<dbReference type="SMART" id="SM00849">
    <property type="entry name" value="Lactamase_B"/>
    <property type="match status" value="1"/>
</dbReference>